<evidence type="ECO:0000256" key="4">
    <source>
        <dbReference type="ARBA" id="ARBA00022840"/>
    </source>
</evidence>
<dbReference type="PANTHER" id="PTHR11070">
    <property type="entry name" value="UVRD / RECB / PCRA DNA HELICASE FAMILY MEMBER"/>
    <property type="match status" value="1"/>
</dbReference>
<evidence type="ECO:0000256" key="3">
    <source>
        <dbReference type="ARBA" id="ARBA00022806"/>
    </source>
</evidence>
<accession>A0ABZ0JJC9</accession>
<proteinExistence type="predicted"/>
<evidence type="ECO:0000256" key="8">
    <source>
        <dbReference type="ARBA" id="ARBA00048988"/>
    </source>
</evidence>
<evidence type="ECO:0000256" key="9">
    <source>
        <dbReference type="PROSITE-ProRule" id="PRU00560"/>
    </source>
</evidence>
<feature type="binding site" evidence="9">
    <location>
        <begin position="29"/>
        <end position="36"/>
    </location>
    <ligand>
        <name>ATP</name>
        <dbReference type="ChEBI" id="CHEBI:30616"/>
    </ligand>
</feature>
<reference evidence="11 12" key="1">
    <citation type="submission" date="2023-05" db="EMBL/GenBank/DDBJ databases">
        <title>Xanthomonas rydalmerenesis sp. nov., a novel Xanthomonas species isolated from Fragaria x ananassa.</title>
        <authorList>
            <person name="McKnight D.J.E."/>
            <person name="Wong-Bajracharya J."/>
            <person name="Okoh E.B."/>
            <person name="Snijders F."/>
            <person name="Lidbetter F."/>
            <person name="Webster J."/>
            <person name="Djordjevic S.P."/>
            <person name="Bogema D.R."/>
            <person name="Chapman T.A."/>
        </authorList>
    </citation>
    <scope>NUCLEOTIDE SEQUENCE [LARGE SCALE GENOMIC DNA]</scope>
    <source>
        <strain evidence="11 12">DAR34883</strain>
    </source>
</reference>
<feature type="domain" description="UvrD-like helicase ATP-binding" evidence="10">
    <location>
        <begin position="8"/>
        <end position="327"/>
    </location>
</feature>
<evidence type="ECO:0000259" key="10">
    <source>
        <dbReference type="PROSITE" id="PS51198"/>
    </source>
</evidence>
<dbReference type="PANTHER" id="PTHR11070:SF45">
    <property type="entry name" value="DNA 3'-5' HELICASE"/>
    <property type="match status" value="1"/>
</dbReference>
<dbReference type="InterPro" id="IPR014017">
    <property type="entry name" value="DNA_helicase_UvrD-like_C"/>
</dbReference>
<dbReference type="EC" id="5.6.2.4" evidence="7"/>
<keyword evidence="4 9" id="KW-0067">ATP-binding</keyword>
<dbReference type="Proteomes" id="UP001302020">
    <property type="component" value="Chromosome"/>
</dbReference>
<gene>
    <name evidence="11" type="ORF">QN243_16040</name>
</gene>
<dbReference type="InterPro" id="IPR000212">
    <property type="entry name" value="DNA_helicase_UvrD/REP"/>
</dbReference>
<comment type="catalytic activity">
    <reaction evidence="8">
        <text>ATP + H2O = ADP + phosphate + H(+)</text>
        <dbReference type="Rhea" id="RHEA:13065"/>
        <dbReference type="ChEBI" id="CHEBI:15377"/>
        <dbReference type="ChEBI" id="CHEBI:15378"/>
        <dbReference type="ChEBI" id="CHEBI:30616"/>
        <dbReference type="ChEBI" id="CHEBI:43474"/>
        <dbReference type="ChEBI" id="CHEBI:456216"/>
        <dbReference type="EC" id="5.6.2.4"/>
    </reaction>
</comment>
<keyword evidence="2 9" id="KW-0378">Hydrolase</keyword>
<dbReference type="SUPFAM" id="SSF52540">
    <property type="entry name" value="P-loop containing nucleoside triphosphate hydrolases"/>
    <property type="match status" value="1"/>
</dbReference>
<dbReference type="Pfam" id="PF13361">
    <property type="entry name" value="UvrD_C"/>
    <property type="match status" value="1"/>
</dbReference>
<sequence length="468" mass="52295">MKTLPQVKATPEQLPIISGNDLGVEVIRGAAGSGKTSTALLRLRSLLYMFEARKKRRSDTSPVRVLVLTFNKTLSGYVSALADSQVDASNVLLEIKTFAKWAANVLNDVRIIDRIAEVHLSKLIAQAEIGSLSQGYLRKEVDYILGRFHPLNLDEYIRTERTGRGTQPRVERTLRRQILDEIVIPYLAWLETQGGVDWNGLAIRMAETEGSMNYDVVIVDESQDFSANQLRAIGRHLAPDHALTFVIDTAQRIYARGFTWLEAGFEIRRGGYHTLRANHRNTKQIAAFALGLLSGLTVDSDGALPNLNSAERDGPLPVVLRGRYRNQLAWAIQFIRSQVDLTNESVAFLYITGAWLDYTRESLRNSGLQFAEITRESEWPSGSENIALCTFHSSKGLEFDYVFILGLSSENTGFSDLDSDDELLVLRRLLAVAVARARNQVVLGYKPGEESRLVDFFQKGAFSEESLP</sequence>
<dbReference type="GO" id="GO:0004527">
    <property type="term" value="F:exonuclease activity"/>
    <property type="evidence" value="ECO:0007669"/>
    <property type="project" value="UniProtKB-KW"/>
</dbReference>
<evidence type="ECO:0000256" key="7">
    <source>
        <dbReference type="ARBA" id="ARBA00034808"/>
    </source>
</evidence>
<evidence type="ECO:0000256" key="1">
    <source>
        <dbReference type="ARBA" id="ARBA00022741"/>
    </source>
</evidence>
<keyword evidence="11" id="KW-0269">Exonuclease</keyword>
<keyword evidence="12" id="KW-1185">Reference proteome</keyword>
<keyword evidence="3 9" id="KW-0347">Helicase</keyword>
<protein>
    <recommendedName>
        <fullName evidence="7">DNA 3'-5' helicase</fullName>
        <ecNumber evidence="7">5.6.2.4</ecNumber>
    </recommendedName>
</protein>
<evidence type="ECO:0000256" key="2">
    <source>
        <dbReference type="ARBA" id="ARBA00022801"/>
    </source>
</evidence>
<dbReference type="PROSITE" id="PS51198">
    <property type="entry name" value="UVRD_HELICASE_ATP_BIND"/>
    <property type="match status" value="1"/>
</dbReference>
<dbReference type="Pfam" id="PF00580">
    <property type="entry name" value="UvrD-helicase"/>
    <property type="match status" value="1"/>
</dbReference>
<evidence type="ECO:0000256" key="5">
    <source>
        <dbReference type="ARBA" id="ARBA00023235"/>
    </source>
</evidence>
<evidence type="ECO:0000313" key="12">
    <source>
        <dbReference type="Proteomes" id="UP001302020"/>
    </source>
</evidence>
<comment type="catalytic activity">
    <reaction evidence="6">
        <text>Couples ATP hydrolysis with the unwinding of duplex DNA by translocating in the 3'-5' direction.</text>
        <dbReference type="EC" id="5.6.2.4"/>
    </reaction>
</comment>
<evidence type="ECO:0000313" key="11">
    <source>
        <dbReference type="EMBL" id="WOS39912.1"/>
    </source>
</evidence>
<evidence type="ECO:0000256" key="6">
    <source>
        <dbReference type="ARBA" id="ARBA00034617"/>
    </source>
</evidence>
<dbReference type="InterPro" id="IPR014016">
    <property type="entry name" value="UvrD-like_ATP-bd"/>
</dbReference>
<keyword evidence="5" id="KW-0413">Isomerase</keyword>
<organism evidence="11 12">
    <name type="scientific">Xanthomonas rydalmerensis</name>
    <dbReference type="NCBI Taxonomy" id="3046274"/>
    <lineage>
        <taxon>Bacteria</taxon>
        <taxon>Pseudomonadati</taxon>
        <taxon>Pseudomonadota</taxon>
        <taxon>Gammaproteobacteria</taxon>
        <taxon>Lysobacterales</taxon>
        <taxon>Lysobacteraceae</taxon>
        <taxon>Xanthomonas</taxon>
    </lineage>
</organism>
<dbReference type="EMBL" id="CP126172">
    <property type="protein sequence ID" value="WOS39912.1"/>
    <property type="molecule type" value="Genomic_DNA"/>
</dbReference>
<name>A0ABZ0JJC9_9XANT</name>
<keyword evidence="11" id="KW-0540">Nuclease</keyword>
<dbReference type="Gene3D" id="3.40.50.300">
    <property type="entry name" value="P-loop containing nucleotide triphosphate hydrolases"/>
    <property type="match status" value="2"/>
</dbReference>
<dbReference type="RefSeq" id="WP_317843649.1">
    <property type="nucleotide sequence ID" value="NZ_CP126170.1"/>
</dbReference>
<dbReference type="InterPro" id="IPR027417">
    <property type="entry name" value="P-loop_NTPase"/>
</dbReference>
<keyword evidence="1 9" id="KW-0547">Nucleotide-binding</keyword>